<dbReference type="GO" id="GO:0016747">
    <property type="term" value="F:acyltransferase activity, transferring groups other than amino-acyl groups"/>
    <property type="evidence" value="ECO:0007669"/>
    <property type="project" value="TreeGrafter"/>
</dbReference>
<dbReference type="Pfam" id="PF02458">
    <property type="entry name" value="Transferase"/>
    <property type="match status" value="1"/>
</dbReference>
<gene>
    <name evidence="3" type="primary">LOC101514421</name>
</gene>
<reference evidence="2" key="1">
    <citation type="journal article" date="2013" name="Nat. Biotechnol.">
        <title>Draft genome sequence of chickpea (Cicer arietinum) provides a resource for trait improvement.</title>
        <authorList>
            <person name="Varshney R.K."/>
            <person name="Song C."/>
            <person name="Saxena R.K."/>
            <person name="Azam S."/>
            <person name="Yu S."/>
            <person name="Sharpe A.G."/>
            <person name="Cannon S."/>
            <person name="Baek J."/>
            <person name="Rosen B.D."/>
            <person name="Tar'an B."/>
            <person name="Millan T."/>
            <person name="Zhang X."/>
            <person name="Ramsay L.D."/>
            <person name="Iwata A."/>
            <person name="Wang Y."/>
            <person name="Nelson W."/>
            <person name="Farmer A.D."/>
            <person name="Gaur P.M."/>
            <person name="Soderlund C."/>
            <person name="Penmetsa R.V."/>
            <person name="Xu C."/>
            <person name="Bharti A.K."/>
            <person name="He W."/>
            <person name="Winter P."/>
            <person name="Zhao S."/>
            <person name="Hane J.K."/>
            <person name="Carrasquilla-Garcia N."/>
            <person name="Condie J.A."/>
            <person name="Upadhyaya H.D."/>
            <person name="Luo M.C."/>
            <person name="Thudi M."/>
            <person name="Gowda C.L."/>
            <person name="Singh N.P."/>
            <person name="Lichtenzveig J."/>
            <person name="Gali K.K."/>
            <person name="Rubio J."/>
            <person name="Nadarajan N."/>
            <person name="Dolezel J."/>
            <person name="Bansal K.C."/>
            <person name="Xu X."/>
            <person name="Edwards D."/>
            <person name="Zhang G."/>
            <person name="Kahl G."/>
            <person name="Gil J."/>
            <person name="Singh K.B."/>
            <person name="Datta S.K."/>
            <person name="Jackson S.A."/>
            <person name="Wang J."/>
            <person name="Cook D.R."/>
        </authorList>
    </citation>
    <scope>NUCLEOTIDE SEQUENCE [LARGE SCALE GENOMIC DNA]</scope>
    <source>
        <strain evidence="2">cv. CDC Frontier</strain>
    </source>
</reference>
<dbReference type="eggNOG" id="ENOG502RYQP">
    <property type="taxonomic scope" value="Eukaryota"/>
</dbReference>
<dbReference type="AlphaFoldDB" id="A0A1S2YXY9"/>
<evidence type="ECO:0000313" key="3">
    <source>
        <dbReference type="RefSeq" id="XP_004511728.1"/>
    </source>
</evidence>
<dbReference type="Proteomes" id="UP000087171">
    <property type="component" value="Chromosome Ca8"/>
</dbReference>
<name>A0A1S2YXY9_CICAR</name>
<protein>
    <submittedName>
        <fullName evidence="3">Uncharacterized protein LOC101514421</fullName>
    </submittedName>
</protein>
<reference evidence="3" key="2">
    <citation type="submission" date="2025-08" db="UniProtKB">
        <authorList>
            <consortium name="RefSeq"/>
        </authorList>
    </citation>
    <scope>IDENTIFICATION</scope>
    <source>
        <tissue evidence="3">Etiolated seedlings</tissue>
    </source>
</reference>
<proteinExistence type="inferred from homology"/>
<dbReference type="PANTHER" id="PTHR31642:SF299">
    <property type="entry name" value="OS02G0653400 PROTEIN"/>
    <property type="match status" value="1"/>
</dbReference>
<dbReference type="KEGG" id="cam:101514421"/>
<dbReference type="InterPro" id="IPR050317">
    <property type="entry name" value="Plant_Fungal_Acyltransferase"/>
</dbReference>
<evidence type="ECO:0000313" key="2">
    <source>
        <dbReference type="Proteomes" id="UP000087171"/>
    </source>
</evidence>
<dbReference type="PaxDb" id="3827-XP_004511728.1"/>
<organism evidence="2 3">
    <name type="scientific">Cicer arietinum</name>
    <name type="common">Chickpea</name>
    <name type="synonym">Garbanzo</name>
    <dbReference type="NCBI Taxonomy" id="3827"/>
    <lineage>
        <taxon>Eukaryota</taxon>
        <taxon>Viridiplantae</taxon>
        <taxon>Streptophyta</taxon>
        <taxon>Embryophyta</taxon>
        <taxon>Tracheophyta</taxon>
        <taxon>Spermatophyta</taxon>
        <taxon>Magnoliopsida</taxon>
        <taxon>eudicotyledons</taxon>
        <taxon>Gunneridae</taxon>
        <taxon>Pentapetalae</taxon>
        <taxon>rosids</taxon>
        <taxon>fabids</taxon>
        <taxon>Fabales</taxon>
        <taxon>Fabaceae</taxon>
        <taxon>Papilionoideae</taxon>
        <taxon>50 kb inversion clade</taxon>
        <taxon>NPAAA clade</taxon>
        <taxon>Hologalegina</taxon>
        <taxon>IRL clade</taxon>
        <taxon>Cicereae</taxon>
        <taxon>Cicer</taxon>
    </lineage>
</organism>
<comment type="similarity">
    <text evidence="1">Belongs to the plant acyltransferase family.</text>
</comment>
<dbReference type="InterPro" id="IPR023213">
    <property type="entry name" value="CAT-like_dom_sf"/>
</dbReference>
<dbReference type="STRING" id="3827.A0A1S2YXY9"/>
<sequence length="375" mass="42701">MGHVHCNGSFESQSINFLQILGMTSVSPAKPTEPRQVCKIVLNDEKSEDKKFNGTSKIDGCYQIVMYYENVEEEDHDWSITGWIVESLARALLDQPLLAGRLKKVDKNGFEIVSNDSGIRLLEAQYSTTLFEFLEMSKMERGHHEAELVFWNEIDAHFPQFSPLFYVQVTNFNCGGYSIGISCSLLLADIFAIEKFLKKWVQIHNMLPSLISNKELDTPIFNHPRMKKPNNPPFEDLISHTKSKNKVQSVAFKVTTKDVNFSKKLWRELAMLCIEEVEQKLDTKMGSSFTLVVKESLKVIEVESFTKNGYIRKELGLNNEIICTTSWNDFGLYEVVFHEKNKPVHVSCWIGSIPKACVMVVPEENACDVIVVSPS</sequence>
<dbReference type="RefSeq" id="XP_004511728.1">
    <property type="nucleotide sequence ID" value="XM_004511671.3"/>
</dbReference>
<dbReference type="GeneID" id="101514421"/>
<dbReference type="OrthoDB" id="756073at2759"/>
<keyword evidence="2" id="KW-1185">Reference proteome</keyword>
<evidence type="ECO:0000256" key="1">
    <source>
        <dbReference type="ARBA" id="ARBA00009861"/>
    </source>
</evidence>
<accession>A0A1S2YXY9</accession>
<dbReference type="Gene3D" id="3.30.559.10">
    <property type="entry name" value="Chloramphenicol acetyltransferase-like domain"/>
    <property type="match status" value="1"/>
</dbReference>
<dbReference type="PANTHER" id="PTHR31642">
    <property type="entry name" value="TRICHOTHECENE 3-O-ACETYLTRANSFERASE"/>
    <property type="match status" value="1"/>
</dbReference>